<dbReference type="GO" id="GO:0008410">
    <property type="term" value="F:CoA-transferase activity"/>
    <property type="evidence" value="ECO:0007669"/>
    <property type="project" value="TreeGrafter"/>
</dbReference>
<dbReference type="EMBL" id="CP009122">
    <property type="protein sequence ID" value="AJA09703.1"/>
    <property type="molecule type" value="Genomic_DNA"/>
</dbReference>
<evidence type="ECO:0000313" key="2">
    <source>
        <dbReference type="EMBL" id="AJA09703.1"/>
    </source>
</evidence>
<dbReference type="Gene3D" id="3.40.50.10540">
    <property type="entry name" value="Crotonobetainyl-coa:carnitine coa-transferase, domain 1"/>
    <property type="match status" value="1"/>
</dbReference>
<evidence type="ECO:0000313" key="3">
    <source>
        <dbReference type="Proteomes" id="UP000030907"/>
    </source>
</evidence>
<dbReference type="PANTHER" id="PTHR48207:SF3">
    <property type="entry name" value="SUCCINATE--HYDROXYMETHYLGLUTARATE COA-TRANSFERASE"/>
    <property type="match status" value="1"/>
</dbReference>
<sequence length="396" mass="42759">MAGALSGLKVIDMSRYIAGPFCGQLLGDLGADVVKVERIDGGEEGRRVGEAIAGDTFFFLSANRNKRGFAVDFRDPECQALLADLAAQADILVENFRPGTLESMGMDWESLHARNPRLILVRITGFGQDGPLAQHPCFDGAAQAISGLMSMTGQHDGPPTMSGVFVCDYTTALYATIAALAAVRARDETGVGQVVEATLMDSGLALMTTAIPEYLVNGELPPRLGNRDRYLAPSHCFRGRDGGWVYVVAGNDQHFHRFAAAMDQPNIAQDPRYATFVARNTNVDTLEILINDWAAQHDSADILAKLHAADVPCEKVATIADVVTNPQVLHRRQIVDVPHPIAGSVPFQAPAFKMWGTPTEISRGAPGLGEHSGDVLKEWLGYSDADIDRLEEHGRI</sequence>
<dbReference type="InterPro" id="IPR023606">
    <property type="entry name" value="CoA-Trfase_III_dom_1_sf"/>
</dbReference>
<organism evidence="2 3">
    <name type="scientific">Sphingopyxis fribergensis</name>
    <dbReference type="NCBI Taxonomy" id="1515612"/>
    <lineage>
        <taxon>Bacteria</taxon>
        <taxon>Pseudomonadati</taxon>
        <taxon>Pseudomonadota</taxon>
        <taxon>Alphaproteobacteria</taxon>
        <taxon>Sphingomonadales</taxon>
        <taxon>Sphingomonadaceae</taxon>
        <taxon>Sphingopyxis</taxon>
    </lineage>
</organism>
<protein>
    <submittedName>
        <fullName evidence="2">Transcriptional regulator, LysR family protein</fullName>
    </submittedName>
</protein>
<dbReference type="Pfam" id="PF02515">
    <property type="entry name" value="CoA_transf_3"/>
    <property type="match status" value="1"/>
</dbReference>
<reference evidence="2 3" key="1">
    <citation type="journal article" date="2015" name="Int. J. Syst. Evol. Microbiol.">
        <title>Description of Sphingopyxis fribergensis sp. nov. - a soil bacterium with the ability to degrade styrene and phenylacetic acid.</title>
        <authorList>
            <person name="Oelschlagel M."/>
            <person name="Ruckert C."/>
            <person name="Kalinowski J."/>
            <person name="Schmidt G."/>
            <person name="Schlomann M."/>
            <person name="Tischler D."/>
        </authorList>
    </citation>
    <scope>NUCLEOTIDE SEQUENCE [LARGE SCALE GENOMIC DNA]</scope>
    <source>
        <strain evidence="2 3">Kp5.2</strain>
    </source>
</reference>
<dbReference type="InterPro" id="IPR050483">
    <property type="entry name" value="CoA-transferase_III_domain"/>
</dbReference>
<gene>
    <name evidence="2" type="ORF">SKP52_14090</name>
</gene>
<dbReference type="KEGG" id="sphk:SKP52_14090"/>
<proteinExistence type="predicted"/>
<dbReference type="InterPro" id="IPR003673">
    <property type="entry name" value="CoA-Trfase_fam_III"/>
</dbReference>
<dbReference type="SUPFAM" id="SSF89796">
    <property type="entry name" value="CoA-transferase family III (CaiB/BaiF)"/>
    <property type="match status" value="1"/>
</dbReference>
<dbReference type="PANTHER" id="PTHR48207">
    <property type="entry name" value="SUCCINATE--HYDROXYMETHYLGLUTARATE COA-TRANSFERASE"/>
    <property type="match status" value="1"/>
</dbReference>
<keyword evidence="3" id="KW-1185">Reference proteome</keyword>
<dbReference type="Proteomes" id="UP000030907">
    <property type="component" value="Chromosome"/>
</dbReference>
<evidence type="ECO:0000256" key="1">
    <source>
        <dbReference type="ARBA" id="ARBA00022679"/>
    </source>
</evidence>
<keyword evidence="1" id="KW-0808">Transferase</keyword>
<dbReference type="OrthoDB" id="5720311at2"/>
<dbReference type="AlphaFoldDB" id="A0A0A7PKI7"/>
<name>A0A0A7PKI7_9SPHN</name>
<dbReference type="STRING" id="1515612.SKP52_14090"/>
<accession>A0A0A7PKI7</accession>
<dbReference type="InterPro" id="IPR044855">
    <property type="entry name" value="CoA-Trfase_III_dom3_sf"/>
</dbReference>
<dbReference type="Gene3D" id="3.30.1540.10">
    <property type="entry name" value="formyl-coa transferase, domain 3"/>
    <property type="match status" value="1"/>
</dbReference>
<dbReference type="HOGENOM" id="CLU_033975_0_0_5"/>